<accession>A0A2I0KRW6</accession>
<evidence type="ECO:0000313" key="11">
    <source>
        <dbReference type="EMBL" id="PKI71023.1"/>
    </source>
</evidence>
<evidence type="ECO:0000256" key="5">
    <source>
        <dbReference type="ARBA" id="ARBA00023043"/>
    </source>
</evidence>
<dbReference type="EMBL" id="PGOL01000410">
    <property type="protein sequence ID" value="PKI71023.1"/>
    <property type="molecule type" value="Genomic_DNA"/>
</dbReference>
<evidence type="ECO:0000259" key="10">
    <source>
        <dbReference type="Pfam" id="PF13962"/>
    </source>
</evidence>
<evidence type="ECO:0000256" key="3">
    <source>
        <dbReference type="ARBA" id="ARBA00022737"/>
    </source>
</evidence>
<keyword evidence="3" id="KW-0677">Repeat</keyword>
<dbReference type="PROSITE" id="PS50297">
    <property type="entry name" value="ANK_REP_REGION"/>
    <property type="match status" value="1"/>
</dbReference>
<dbReference type="PANTHER" id="PTHR24186:SF38">
    <property type="entry name" value="ANKYRIN REPEAT FAMILY PROTEIN"/>
    <property type="match status" value="1"/>
</dbReference>
<feature type="region of interest" description="Disordered" evidence="8">
    <location>
        <begin position="386"/>
        <end position="445"/>
    </location>
</feature>
<dbReference type="Pfam" id="PF12796">
    <property type="entry name" value="Ank_2"/>
    <property type="match status" value="3"/>
</dbReference>
<feature type="transmembrane region" description="Helical" evidence="9">
    <location>
        <begin position="459"/>
        <end position="477"/>
    </location>
</feature>
<organism evidence="11 12">
    <name type="scientific">Punica granatum</name>
    <name type="common">Pomegranate</name>
    <dbReference type="NCBI Taxonomy" id="22663"/>
    <lineage>
        <taxon>Eukaryota</taxon>
        <taxon>Viridiplantae</taxon>
        <taxon>Streptophyta</taxon>
        <taxon>Embryophyta</taxon>
        <taxon>Tracheophyta</taxon>
        <taxon>Spermatophyta</taxon>
        <taxon>Magnoliopsida</taxon>
        <taxon>eudicotyledons</taxon>
        <taxon>Gunneridae</taxon>
        <taxon>Pentapetalae</taxon>
        <taxon>rosids</taxon>
        <taxon>malvids</taxon>
        <taxon>Myrtales</taxon>
        <taxon>Lythraceae</taxon>
        <taxon>Punica</taxon>
    </lineage>
</organism>
<keyword evidence="6 9" id="KW-0472">Membrane</keyword>
<sequence>MDSRLFQAIVGYDLNSFGNLVRENGVPILEQRTAESLNTPLHLASKLGHAQLVEEIVKLCPDMVSLGNSKLDTPFHEACSGGHVSVLRLLLKVRPWEIFQLNGQAESPLYIASKNGHGEVVKLIVTLPGMLEIEEEVSSQSSVHVAALRGHTDIVTTILQACPKSIYKVDSNGSSLLHYACIGGYLKMAMILVRKDVALTWRYDSDGYTPLHLAAMNGSIDILKFLLEYAPTCINYRTKDGETAFHLAARFNRYNAFVLLAPKFSSTTILNKQDKYGNTILHLAVVGGHYRLAEYIISQITVKISTQNRIGDTAVDILDRQVSTSDTQRLKDIIARANTEKRSKEPQGTAAEQGDESFLKPNKGSSISEGYKSDLTEQLSTNTSTILRAGSGEVVEPGVEVQETRSSSDSDNSSRTHIIPSNSSQRKRLSKRRKTLGHADHHDKHHEAYTEAVQNARNTISLVAILIATVTFAAGIAPPGGVYQEGPLKGKAVAGRTTAFKVFELSNNVALFTSLCIVVVQVSIIPFRRKPQMRLLVVSHKVMWASVSFMATAYVAATWVVLPHGNRDEWLLVLIISISAGTLGIVVLSLTVTLIDHWIRKSRWRKETQQQAVGAAEQSFKSVASDYESSRICDEIGFFRKEHDEGNEIIADVLEMWETFLTKRTISNS</sequence>
<evidence type="ECO:0000256" key="4">
    <source>
        <dbReference type="ARBA" id="ARBA00022989"/>
    </source>
</evidence>
<evidence type="ECO:0000256" key="9">
    <source>
        <dbReference type="SAM" id="Phobius"/>
    </source>
</evidence>
<feature type="repeat" description="ANK" evidence="7">
    <location>
        <begin position="206"/>
        <end position="228"/>
    </location>
</feature>
<keyword evidence="5 7" id="KW-0040">ANK repeat</keyword>
<dbReference type="Pfam" id="PF13962">
    <property type="entry name" value="PGG"/>
    <property type="match status" value="1"/>
</dbReference>
<comment type="subcellular location">
    <subcellularLocation>
        <location evidence="1">Membrane</location>
        <topology evidence="1">Multi-pass membrane protein</topology>
    </subcellularLocation>
</comment>
<evidence type="ECO:0000256" key="8">
    <source>
        <dbReference type="SAM" id="MobiDB-lite"/>
    </source>
</evidence>
<dbReference type="SMART" id="SM00248">
    <property type="entry name" value="ANK"/>
    <property type="match status" value="8"/>
</dbReference>
<dbReference type="Gene3D" id="1.25.40.20">
    <property type="entry name" value="Ankyrin repeat-containing domain"/>
    <property type="match status" value="1"/>
</dbReference>
<keyword evidence="2 9" id="KW-0812">Transmembrane</keyword>
<reference evidence="11 12" key="1">
    <citation type="submission" date="2017-11" db="EMBL/GenBank/DDBJ databases">
        <title>De-novo sequencing of pomegranate (Punica granatum L.) genome.</title>
        <authorList>
            <person name="Akparov Z."/>
            <person name="Amiraslanov A."/>
            <person name="Hajiyeva S."/>
            <person name="Abbasov M."/>
            <person name="Kaur K."/>
            <person name="Hamwieh A."/>
            <person name="Solovyev V."/>
            <person name="Salamov A."/>
            <person name="Braich B."/>
            <person name="Kosarev P."/>
            <person name="Mahmoud A."/>
            <person name="Hajiyev E."/>
            <person name="Babayeva S."/>
            <person name="Izzatullayeva V."/>
            <person name="Mammadov A."/>
            <person name="Mammadov A."/>
            <person name="Sharifova S."/>
            <person name="Ojaghi J."/>
            <person name="Eynullazada K."/>
            <person name="Bayramov B."/>
            <person name="Abdulazimova A."/>
            <person name="Shahmuradov I."/>
        </authorList>
    </citation>
    <scope>NUCLEOTIDE SEQUENCE [LARGE SCALE GENOMIC DNA]</scope>
    <source>
        <strain evidence="12">cv. AG2017</strain>
        <tissue evidence="11">Leaf</tissue>
    </source>
</reference>
<keyword evidence="12" id="KW-1185">Reference proteome</keyword>
<feature type="compositionally biased region" description="Low complexity" evidence="8">
    <location>
        <begin position="390"/>
        <end position="401"/>
    </location>
</feature>
<gene>
    <name evidence="11" type="ORF">CRG98_008604</name>
</gene>
<dbReference type="InterPro" id="IPR002110">
    <property type="entry name" value="Ankyrin_rpt"/>
</dbReference>
<feature type="compositionally biased region" description="Basic and acidic residues" evidence="8">
    <location>
        <begin position="402"/>
        <end position="414"/>
    </location>
</feature>
<dbReference type="PROSITE" id="PS50088">
    <property type="entry name" value="ANK_REPEAT"/>
    <property type="match status" value="1"/>
</dbReference>
<dbReference type="GO" id="GO:0005886">
    <property type="term" value="C:plasma membrane"/>
    <property type="evidence" value="ECO:0007669"/>
    <property type="project" value="TreeGrafter"/>
</dbReference>
<feature type="transmembrane region" description="Helical" evidence="9">
    <location>
        <begin position="542"/>
        <end position="564"/>
    </location>
</feature>
<proteinExistence type="predicted"/>
<evidence type="ECO:0000256" key="1">
    <source>
        <dbReference type="ARBA" id="ARBA00004141"/>
    </source>
</evidence>
<dbReference type="AlphaFoldDB" id="A0A2I0KRW6"/>
<dbReference type="Proteomes" id="UP000233551">
    <property type="component" value="Unassembled WGS sequence"/>
</dbReference>
<feature type="transmembrane region" description="Helical" evidence="9">
    <location>
        <begin position="570"/>
        <end position="595"/>
    </location>
</feature>
<dbReference type="SUPFAM" id="SSF48403">
    <property type="entry name" value="Ankyrin repeat"/>
    <property type="match status" value="1"/>
</dbReference>
<feature type="region of interest" description="Disordered" evidence="8">
    <location>
        <begin position="338"/>
        <end position="374"/>
    </location>
</feature>
<feature type="domain" description="PGG" evidence="10">
    <location>
        <begin position="451"/>
        <end position="561"/>
    </location>
</feature>
<evidence type="ECO:0000313" key="12">
    <source>
        <dbReference type="Proteomes" id="UP000233551"/>
    </source>
</evidence>
<dbReference type="InterPro" id="IPR026961">
    <property type="entry name" value="PGG_dom"/>
</dbReference>
<comment type="caution">
    <text evidence="11">The sequence shown here is derived from an EMBL/GenBank/DDBJ whole genome shotgun (WGS) entry which is preliminary data.</text>
</comment>
<protein>
    <recommendedName>
        <fullName evidence="10">PGG domain-containing protein</fullName>
    </recommendedName>
</protein>
<evidence type="ECO:0000256" key="6">
    <source>
        <dbReference type="ARBA" id="ARBA00023136"/>
    </source>
</evidence>
<evidence type="ECO:0000256" key="2">
    <source>
        <dbReference type="ARBA" id="ARBA00022692"/>
    </source>
</evidence>
<feature type="transmembrane region" description="Helical" evidence="9">
    <location>
        <begin position="509"/>
        <end position="527"/>
    </location>
</feature>
<keyword evidence="4 9" id="KW-1133">Transmembrane helix</keyword>
<feature type="compositionally biased region" description="Basic residues" evidence="8">
    <location>
        <begin position="425"/>
        <end position="436"/>
    </location>
</feature>
<name>A0A2I0KRW6_PUNGR</name>
<dbReference type="STRING" id="22663.A0A2I0KRW6"/>
<evidence type="ECO:0000256" key="7">
    <source>
        <dbReference type="PROSITE-ProRule" id="PRU00023"/>
    </source>
</evidence>
<dbReference type="PANTHER" id="PTHR24186">
    <property type="entry name" value="PROTEIN PHOSPHATASE 1 REGULATORY SUBUNIT"/>
    <property type="match status" value="1"/>
</dbReference>
<dbReference type="InterPro" id="IPR036770">
    <property type="entry name" value="Ankyrin_rpt-contain_sf"/>
</dbReference>